<dbReference type="InterPro" id="IPR021131">
    <property type="entry name" value="Ribosomal_uL15/eL18"/>
</dbReference>
<evidence type="ECO:0000256" key="3">
    <source>
        <dbReference type="ARBA" id="ARBA00023274"/>
    </source>
</evidence>
<dbReference type="GO" id="GO:0006412">
    <property type="term" value="P:translation"/>
    <property type="evidence" value="ECO:0007669"/>
    <property type="project" value="InterPro"/>
</dbReference>
<dbReference type="GO" id="GO:0003735">
    <property type="term" value="F:structural constituent of ribosome"/>
    <property type="evidence" value="ECO:0007669"/>
    <property type="project" value="InterPro"/>
</dbReference>
<feature type="compositionally biased region" description="Basic residues" evidence="4">
    <location>
        <begin position="69"/>
        <end position="78"/>
    </location>
</feature>
<dbReference type="HAMAP" id="MF_01341">
    <property type="entry name" value="Ribosomal_uL15"/>
    <property type="match status" value="1"/>
</dbReference>
<dbReference type="InterPro" id="IPR005749">
    <property type="entry name" value="Ribosomal_uL15_bac-type"/>
</dbReference>
<dbReference type="PANTHER" id="PTHR12934:SF11">
    <property type="entry name" value="LARGE RIBOSOMAL SUBUNIT PROTEIN UL15M"/>
    <property type="match status" value="1"/>
</dbReference>
<evidence type="ECO:0000256" key="4">
    <source>
        <dbReference type="SAM" id="MobiDB-lite"/>
    </source>
</evidence>
<dbReference type="FunFam" id="3.100.10.10:FF:000007">
    <property type="entry name" value="50S ribosomal protein L15"/>
    <property type="match status" value="1"/>
</dbReference>
<accession>A0A2N9EL42</accession>
<dbReference type="GO" id="GO:0005762">
    <property type="term" value="C:mitochondrial large ribosomal subunit"/>
    <property type="evidence" value="ECO:0007669"/>
    <property type="project" value="TreeGrafter"/>
</dbReference>
<feature type="domain" description="Large ribosomal subunit protein uL15/eL18" evidence="5">
    <location>
        <begin position="268"/>
        <end position="344"/>
    </location>
</feature>
<dbReference type="NCBIfam" id="TIGR01071">
    <property type="entry name" value="rplO_bact"/>
    <property type="match status" value="1"/>
</dbReference>
<feature type="region of interest" description="Disordered" evidence="4">
    <location>
        <begin position="69"/>
        <end position="109"/>
    </location>
</feature>
<name>A0A2N9EL42_FAGSY</name>
<organism evidence="6">
    <name type="scientific">Fagus sylvatica</name>
    <name type="common">Beechnut</name>
    <dbReference type="NCBI Taxonomy" id="28930"/>
    <lineage>
        <taxon>Eukaryota</taxon>
        <taxon>Viridiplantae</taxon>
        <taxon>Streptophyta</taxon>
        <taxon>Embryophyta</taxon>
        <taxon>Tracheophyta</taxon>
        <taxon>Spermatophyta</taxon>
        <taxon>Magnoliopsida</taxon>
        <taxon>eudicotyledons</taxon>
        <taxon>Gunneridae</taxon>
        <taxon>Pentapetalae</taxon>
        <taxon>rosids</taxon>
        <taxon>fabids</taxon>
        <taxon>Fagales</taxon>
        <taxon>Fagaceae</taxon>
        <taxon>Fagus</taxon>
    </lineage>
</organism>
<proteinExistence type="inferred from homology"/>
<gene>
    <name evidence="6" type="ORF">FSB_LOCUS3171</name>
</gene>
<evidence type="ECO:0000256" key="2">
    <source>
        <dbReference type="ARBA" id="ARBA00022980"/>
    </source>
</evidence>
<reference evidence="6" key="1">
    <citation type="submission" date="2018-02" db="EMBL/GenBank/DDBJ databases">
        <authorList>
            <person name="Cohen D.B."/>
            <person name="Kent A.D."/>
        </authorList>
    </citation>
    <scope>NUCLEOTIDE SEQUENCE</scope>
</reference>
<dbReference type="Pfam" id="PF00828">
    <property type="entry name" value="Ribosomal_L27A"/>
    <property type="match status" value="1"/>
</dbReference>
<feature type="compositionally biased region" description="Basic residues" evidence="4">
    <location>
        <begin position="87"/>
        <end position="96"/>
    </location>
</feature>
<evidence type="ECO:0000313" key="6">
    <source>
        <dbReference type="EMBL" id="SPC75289.1"/>
    </source>
</evidence>
<dbReference type="Gene3D" id="3.100.10.10">
    <property type="match status" value="1"/>
</dbReference>
<evidence type="ECO:0000259" key="5">
    <source>
        <dbReference type="Pfam" id="PF00828"/>
    </source>
</evidence>
<keyword evidence="3" id="KW-0687">Ribonucleoprotein</keyword>
<keyword evidence="2" id="KW-0689">Ribosomal protein</keyword>
<dbReference type="AlphaFoldDB" id="A0A2N9EL42"/>
<dbReference type="InterPro" id="IPR030878">
    <property type="entry name" value="Ribosomal_uL15"/>
</dbReference>
<dbReference type="GO" id="GO:0003729">
    <property type="term" value="F:mRNA binding"/>
    <property type="evidence" value="ECO:0007669"/>
    <property type="project" value="UniProtKB-ARBA"/>
</dbReference>
<sequence>MLRRRLSSLLSNSILIPSLLSKPNPPLQPLRFLQCPNLDSKLNPHVPAFFEGIRAYSLLSLNDLRNKVPRKQKTRKGRGIGSGKGKTAGRGHKGQKARGSGKLGFEGGQTPLRRRLPKRGFKNPFSLTFQVVTTITRLTQAYALASAYELSHTSCYNKWPMLKGVPATVVNLSKKCFVVISTLEESDISVEPKDHISGVLGMEEAYFLWLDRWHPDGILYRVYGHRTVYDAACSLEAKVDSVLKSEEWNWKPEKSEELVIIQSKLNMPVGLGKIAKLINAGQIDSSELITMKTLKDTRAIGKQIKDGVRLMGRGAEQIKWPIHLEVSRVTVRAKEAVEAAGGSVRRVYYNKLGFRALLKPEWFEKKGRLLPKAARPPPKQMDKVDSIGRLPAPTKPIPFSADEKEAAPASSA</sequence>
<protein>
    <recommendedName>
        <fullName evidence="5">Large ribosomal subunit protein uL15/eL18 domain-containing protein</fullName>
    </recommendedName>
</protein>
<dbReference type="PANTHER" id="PTHR12934">
    <property type="entry name" value="50S RIBOSOMAL PROTEIN L15"/>
    <property type="match status" value="1"/>
</dbReference>
<dbReference type="InterPro" id="IPR036227">
    <property type="entry name" value="Ribosomal_uL15/eL18_sf"/>
</dbReference>
<evidence type="ECO:0000256" key="1">
    <source>
        <dbReference type="ARBA" id="ARBA00007320"/>
    </source>
</evidence>
<feature type="region of interest" description="Disordered" evidence="4">
    <location>
        <begin position="370"/>
        <end position="412"/>
    </location>
</feature>
<dbReference type="SUPFAM" id="SSF52080">
    <property type="entry name" value="Ribosomal proteins L15p and L18e"/>
    <property type="match status" value="2"/>
</dbReference>
<comment type="similarity">
    <text evidence="1">Belongs to the universal ribosomal protein uL15 family.</text>
</comment>
<dbReference type="EMBL" id="OIVN01000152">
    <property type="protein sequence ID" value="SPC75289.1"/>
    <property type="molecule type" value="Genomic_DNA"/>
</dbReference>